<evidence type="ECO:0000313" key="2">
    <source>
        <dbReference type="WBParaSite" id="ES5_v2.g16448.t1"/>
    </source>
</evidence>
<dbReference type="Proteomes" id="UP000887579">
    <property type="component" value="Unplaced"/>
</dbReference>
<sequence>MSSSFGIIFLIIAIFQVLTTTINAQQQDVTSDVRNDENTEFAFAVGNDDEALTDQICGTHPLKTIVKKIENSQPDMDQQAVIRLLALMRLRAPKMWNSYQQMLAAYMNCKVMSAGGSLG</sequence>
<accession>A0AC34FGX5</accession>
<dbReference type="WBParaSite" id="ES5_v2.g16448.t1">
    <property type="protein sequence ID" value="ES5_v2.g16448.t1"/>
    <property type="gene ID" value="ES5_v2.g16448"/>
</dbReference>
<organism evidence="1 2">
    <name type="scientific">Panagrolaimus sp. ES5</name>
    <dbReference type="NCBI Taxonomy" id="591445"/>
    <lineage>
        <taxon>Eukaryota</taxon>
        <taxon>Metazoa</taxon>
        <taxon>Ecdysozoa</taxon>
        <taxon>Nematoda</taxon>
        <taxon>Chromadorea</taxon>
        <taxon>Rhabditida</taxon>
        <taxon>Tylenchina</taxon>
        <taxon>Panagrolaimomorpha</taxon>
        <taxon>Panagrolaimoidea</taxon>
        <taxon>Panagrolaimidae</taxon>
        <taxon>Panagrolaimus</taxon>
    </lineage>
</organism>
<name>A0AC34FGX5_9BILA</name>
<protein>
    <submittedName>
        <fullName evidence="2">Uncharacterized protein</fullName>
    </submittedName>
</protein>
<proteinExistence type="predicted"/>
<evidence type="ECO:0000313" key="1">
    <source>
        <dbReference type="Proteomes" id="UP000887579"/>
    </source>
</evidence>
<reference evidence="2" key="1">
    <citation type="submission" date="2022-11" db="UniProtKB">
        <authorList>
            <consortium name="WormBaseParasite"/>
        </authorList>
    </citation>
    <scope>IDENTIFICATION</scope>
</reference>